<protein>
    <submittedName>
        <fullName evidence="1">Simple sugar transport system ATP-binding protein</fullName>
    </submittedName>
</protein>
<sequence>MPESNLLEMKQIEIQFPGVKALDKVDFSLRPGEIHSLLGENGAGKSTLIKCLTGVNHMDAGTIVMNGQPIQPQSPQHAMELGISTVYQEVNLCPNLTVAENIFVGRQPMRHGQIDWKTITRRAKELMARFHQDIDVSRPLSYYSTAVQQMVAIARAVDVQAKILILDEPTSSLDDNEVQLLFNVMRELKAEGMGIIFITHFLDQVFAISDRLTILRNGHLIGSYDISDITKVELVTQMVGKDMDTIFNLKRADVAEDAPDMLNASHIGAPGQIEDISLNVRKGELVGFAGLLGSGRTETAEMLFGANRYTSGEMEVDGKKTEIKKPYDALLQGIAFCPEDRKRDGIIADLSIRENIALAVQARKGFLHPLSLREQNELADKYIKALGIATPDAEKKIGELSGGNQQKVILARWMATDPKVLILDEPTRGIDIGAKAEIQRLMLEMCGDGVSVVFISSELDEIIRCSNRIIVMRDREKVAELDGENCTQEKILAIIAEGSAAAGGEVQ</sequence>
<dbReference type="EMBL" id="FWXZ01000003">
    <property type="protein sequence ID" value="SMC67539.1"/>
    <property type="molecule type" value="Genomic_DNA"/>
</dbReference>
<keyword evidence="1" id="KW-0067">ATP-binding</keyword>
<evidence type="ECO:0000313" key="2">
    <source>
        <dbReference type="Proteomes" id="UP000192328"/>
    </source>
</evidence>
<keyword evidence="1" id="KW-0813">Transport</keyword>
<organism evidence="1 2">
    <name type="scientific">Aristaeella lactis</name>
    <dbReference type="NCBI Taxonomy" id="3046383"/>
    <lineage>
        <taxon>Bacteria</taxon>
        <taxon>Bacillati</taxon>
        <taxon>Bacillota</taxon>
        <taxon>Clostridia</taxon>
        <taxon>Eubacteriales</taxon>
        <taxon>Aristaeellaceae</taxon>
        <taxon>Aristaeella</taxon>
    </lineage>
</organism>
<accession>A0AC61PM63</accession>
<gene>
    <name evidence="1" type="ORF">SAMN06297397_1949</name>
</gene>
<keyword evidence="1" id="KW-0547">Nucleotide-binding</keyword>
<evidence type="ECO:0000313" key="1">
    <source>
        <dbReference type="EMBL" id="SMC67539.1"/>
    </source>
</evidence>
<reference evidence="1" key="1">
    <citation type="submission" date="2017-04" db="EMBL/GenBank/DDBJ databases">
        <authorList>
            <person name="Varghese N."/>
            <person name="Submissions S."/>
        </authorList>
    </citation>
    <scope>NUCLEOTIDE SEQUENCE</scope>
    <source>
        <strain evidence="1">WTE2008</strain>
    </source>
</reference>
<keyword evidence="1" id="KW-0762">Sugar transport</keyword>
<comment type="caution">
    <text evidence="1">The sequence shown here is derived from an EMBL/GenBank/DDBJ whole genome shotgun (WGS) entry which is preliminary data.</text>
</comment>
<name>A0AC61PM63_9FIRM</name>
<keyword evidence="2" id="KW-1185">Reference proteome</keyword>
<dbReference type="Proteomes" id="UP000192328">
    <property type="component" value="Unassembled WGS sequence"/>
</dbReference>
<proteinExistence type="predicted"/>